<accession>A0A4Y2VYQ0</accession>
<dbReference type="EMBL" id="BGPR01053612">
    <property type="protein sequence ID" value="GBO30445.1"/>
    <property type="molecule type" value="Genomic_DNA"/>
</dbReference>
<name>A0A4Y2VYQ0_ARAVE</name>
<dbReference type="EMBL" id="BGPR01053761">
    <property type="protein sequence ID" value="GBO30573.1"/>
    <property type="molecule type" value="Genomic_DNA"/>
</dbReference>
<organism evidence="3 4">
    <name type="scientific">Araneus ventricosus</name>
    <name type="common">Orbweaver spider</name>
    <name type="synonym">Epeira ventricosa</name>
    <dbReference type="NCBI Taxonomy" id="182803"/>
    <lineage>
        <taxon>Eukaryota</taxon>
        <taxon>Metazoa</taxon>
        <taxon>Ecdysozoa</taxon>
        <taxon>Arthropoda</taxon>
        <taxon>Chelicerata</taxon>
        <taxon>Arachnida</taxon>
        <taxon>Araneae</taxon>
        <taxon>Araneomorphae</taxon>
        <taxon>Entelegynae</taxon>
        <taxon>Araneoidea</taxon>
        <taxon>Araneidae</taxon>
        <taxon>Araneus</taxon>
    </lineage>
</organism>
<dbReference type="AlphaFoldDB" id="A0A4Y2VYQ0"/>
<gene>
    <name evidence="3" type="ORF">AVEN_105152_1</name>
    <name evidence="2" type="ORF">AVEN_47149_1</name>
</gene>
<keyword evidence="4" id="KW-1185">Reference proteome</keyword>
<dbReference type="Proteomes" id="UP000499080">
    <property type="component" value="Unassembled WGS sequence"/>
</dbReference>
<feature type="region of interest" description="Disordered" evidence="1">
    <location>
        <begin position="52"/>
        <end position="79"/>
    </location>
</feature>
<reference evidence="3 4" key="1">
    <citation type="journal article" date="2019" name="Sci. Rep.">
        <title>Orb-weaving spider Araneus ventricosus genome elucidates the spidroin gene catalogue.</title>
        <authorList>
            <person name="Kono N."/>
            <person name="Nakamura H."/>
            <person name="Ohtoshi R."/>
            <person name="Moran D.A.P."/>
            <person name="Shinohara A."/>
            <person name="Yoshida Y."/>
            <person name="Fujiwara M."/>
            <person name="Mori M."/>
            <person name="Tomita M."/>
            <person name="Arakawa K."/>
        </authorList>
    </citation>
    <scope>NUCLEOTIDE SEQUENCE [LARGE SCALE GENOMIC DNA]</scope>
</reference>
<evidence type="ECO:0000313" key="4">
    <source>
        <dbReference type="Proteomes" id="UP000499080"/>
    </source>
</evidence>
<evidence type="ECO:0000313" key="3">
    <source>
        <dbReference type="EMBL" id="GBO30573.1"/>
    </source>
</evidence>
<comment type="caution">
    <text evidence="3">The sequence shown here is derived from an EMBL/GenBank/DDBJ whole genome shotgun (WGS) entry which is preliminary data.</text>
</comment>
<evidence type="ECO:0000313" key="2">
    <source>
        <dbReference type="EMBL" id="GBO30445.1"/>
    </source>
</evidence>
<evidence type="ECO:0000256" key="1">
    <source>
        <dbReference type="SAM" id="MobiDB-lite"/>
    </source>
</evidence>
<protein>
    <submittedName>
        <fullName evidence="3">Uncharacterized protein</fullName>
    </submittedName>
</protein>
<proteinExistence type="predicted"/>
<sequence length="112" mass="12723">MHYQKIRSALVDFVEHSAAPSYVMYISQYPPPKRGNSSCLMVKMLDWGHKGTRSKTTHCQSGDPEEHAKPTFSPRNKWQHQKSITSIPSSAAFNRGQHYNFYSNAALPIQSL</sequence>